<name>A0A356LAD9_9BURK</name>
<keyword evidence="1" id="KW-0472">Membrane</keyword>
<dbReference type="InterPro" id="IPR031709">
    <property type="entry name" value="PutAbiC"/>
</dbReference>
<accession>A0A356LAD9</accession>
<dbReference type="Proteomes" id="UP000264036">
    <property type="component" value="Unassembled WGS sequence"/>
</dbReference>
<evidence type="ECO:0008006" key="4">
    <source>
        <dbReference type="Google" id="ProtNLM"/>
    </source>
</evidence>
<evidence type="ECO:0000313" key="3">
    <source>
        <dbReference type="Proteomes" id="UP000264036"/>
    </source>
</evidence>
<sequence>MEKIELENNTQKFITRTLISIVVVSVVAVIAAYVWKFHSLKLSDSTAIWGSFGDYLAGTLSGILTPVTVILIWLTYKSQKEESTNQGLIIVKQMDLLSQQSFEQTFFSWLQSIQNIRPIEKAEQASSEYITSITNEINNYLRYGITNTTDENYLGIMKAMADQLTGSYSHTYTRVKDDGHGWLDTYSYAVMEFISFIDENDIYPRTLEQKQQYVSILISHLNNGDRVLLGAFAISKQDIRYLDLLKKYNFFTKRSGQENVDRLLKVFQDTNIK</sequence>
<comment type="caution">
    <text evidence="2">The sequence shown here is derived from an EMBL/GenBank/DDBJ whole genome shotgun (WGS) entry which is preliminary data.</text>
</comment>
<organism evidence="2 3">
    <name type="scientific">Advenella kashmirensis</name>
    <dbReference type="NCBI Taxonomy" id="310575"/>
    <lineage>
        <taxon>Bacteria</taxon>
        <taxon>Pseudomonadati</taxon>
        <taxon>Pseudomonadota</taxon>
        <taxon>Betaproteobacteria</taxon>
        <taxon>Burkholderiales</taxon>
        <taxon>Alcaligenaceae</taxon>
    </lineage>
</organism>
<feature type="transmembrane region" description="Helical" evidence="1">
    <location>
        <begin position="13"/>
        <end position="35"/>
    </location>
</feature>
<proteinExistence type="predicted"/>
<gene>
    <name evidence="2" type="ORF">DD666_00895</name>
</gene>
<dbReference type="EMBL" id="DOEK01000003">
    <property type="protein sequence ID" value="HBP27957.1"/>
    <property type="molecule type" value="Genomic_DNA"/>
</dbReference>
<feature type="transmembrane region" description="Helical" evidence="1">
    <location>
        <begin position="55"/>
        <end position="76"/>
    </location>
</feature>
<protein>
    <recommendedName>
        <fullName evidence="4">Phage abortive infection protein</fullName>
    </recommendedName>
</protein>
<dbReference type="AlphaFoldDB" id="A0A356LAD9"/>
<evidence type="ECO:0000313" key="2">
    <source>
        <dbReference type="EMBL" id="HBP27957.1"/>
    </source>
</evidence>
<dbReference type="Pfam" id="PF16872">
    <property type="entry name" value="putAbiC"/>
    <property type="match status" value="1"/>
</dbReference>
<evidence type="ECO:0000256" key="1">
    <source>
        <dbReference type="SAM" id="Phobius"/>
    </source>
</evidence>
<keyword evidence="1" id="KW-0812">Transmembrane</keyword>
<keyword evidence="1" id="KW-1133">Transmembrane helix</keyword>
<reference evidence="2 3" key="1">
    <citation type="journal article" date="2018" name="Nat. Biotechnol.">
        <title>A standardized bacterial taxonomy based on genome phylogeny substantially revises the tree of life.</title>
        <authorList>
            <person name="Parks D.H."/>
            <person name="Chuvochina M."/>
            <person name="Waite D.W."/>
            <person name="Rinke C."/>
            <person name="Skarshewski A."/>
            <person name="Chaumeil P.A."/>
            <person name="Hugenholtz P."/>
        </authorList>
    </citation>
    <scope>NUCLEOTIDE SEQUENCE [LARGE SCALE GENOMIC DNA]</scope>
    <source>
        <strain evidence="2">UBA10707</strain>
    </source>
</reference>